<feature type="transmembrane region" description="Helical" evidence="1">
    <location>
        <begin position="87"/>
        <end position="106"/>
    </location>
</feature>
<reference evidence="2" key="1">
    <citation type="submission" date="2022-11" db="EMBL/GenBank/DDBJ databases">
        <title>High-quality draft genome sequence of Galbibacter sp. strain CMA-7.</title>
        <authorList>
            <person name="Wei L."/>
            <person name="Dong C."/>
            <person name="Shao Z."/>
        </authorList>
    </citation>
    <scope>NUCLEOTIDE SEQUENCE</scope>
    <source>
        <strain evidence="2">CMA-7</strain>
    </source>
</reference>
<organism evidence="2 3">
    <name type="scientific">Galbibacter pacificus</name>
    <dbReference type="NCBI Taxonomy" id="2996052"/>
    <lineage>
        <taxon>Bacteria</taxon>
        <taxon>Pseudomonadati</taxon>
        <taxon>Bacteroidota</taxon>
        <taxon>Flavobacteriia</taxon>
        <taxon>Flavobacteriales</taxon>
        <taxon>Flavobacteriaceae</taxon>
        <taxon>Galbibacter</taxon>
    </lineage>
</organism>
<name>A0ABT6FVV7_9FLAO</name>
<keyword evidence="1" id="KW-0812">Transmembrane</keyword>
<sequence length="145" mass="16209">MANQLSTKIPWWFWFVAILALLWNFMGVGAFISDVTMTDEALQALPDAQRELYENNPMWTKIVYGIAVFGGLLGSIGLLAKKKWAKPIFVVSLIAIFIQMGYSLFIAKTPEAYGSVAYIMPVLVILIAAFLIAFSNRAIKRGWLT</sequence>
<dbReference type="RefSeq" id="WP_277900894.1">
    <property type="nucleotide sequence ID" value="NZ_JAPMUA010000006.1"/>
</dbReference>
<evidence type="ECO:0008006" key="4">
    <source>
        <dbReference type="Google" id="ProtNLM"/>
    </source>
</evidence>
<dbReference type="Proteomes" id="UP001153642">
    <property type="component" value="Unassembled WGS sequence"/>
</dbReference>
<comment type="caution">
    <text evidence="2">The sequence shown here is derived from an EMBL/GenBank/DDBJ whole genome shotgun (WGS) entry which is preliminary data.</text>
</comment>
<feature type="transmembrane region" description="Helical" evidence="1">
    <location>
        <begin position="112"/>
        <end position="134"/>
    </location>
</feature>
<evidence type="ECO:0000313" key="3">
    <source>
        <dbReference type="Proteomes" id="UP001153642"/>
    </source>
</evidence>
<evidence type="ECO:0000313" key="2">
    <source>
        <dbReference type="EMBL" id="MDG3587399.1"/>
    </source>
</evidence>
<feature type="transmembrane region" description="Helical" evidence="1">
    <location>
        <begin position="62"/>
        <end position="80"/>
    </location>
</feature>
<keyword evidence="1" id="KW-0472">Membrane</keyword>
<feature type="transmembrane region" description="Helical" evidence="1">
    <location>
        <begin position="12"/>
        <end position="32"/>
    </location>
</feature>
<dbReference type="EMBL" id="JAPMUA010000006">
    <property type="protein sequence ID" value="MDG3587399.1"/>
    <property type="molecule type" value="Genomic_DNA"/>
</dbReference>
<proteinExistence type="predicted"/>
<evidence type="ECO:0000256" key="1">
    <source>
        <dbReference type="SAM" id="Phobius"/>
    </source>
</evidence>
<keyword evidence="3" id="KW-1185">Reference proteome</keyword>
<protein>
    <recommendedName>
        <fullName evidence="4">Sugar transporter</fullName>
    </recommendedName>
</protein>
<gene>
    <name evidence="2" type="ORF">OSR52_16155</name>
</gene>
<accession>A0ABT6FVV7</accession>
<keyword evidence="1" id="KW-1133">Transmembrane helix</keyword>